<evidence type="ECO:0000256" key="5">
    <source>
        <dbReference type="ARBA" id="ARBA00022692"/>
    </source>
</evidence>
<dbReference type="PANTHER" id="PTHR33908:SF11">
    <property type="entry name" value="MEMBRANE PROTEIN"/>
    <property type="match status" value="1"/>
</dbReference>
<keyword evidence="2" id="KW-1003">Cell membrane</keyword>
<evidence type="ECO:0000256" key="2">
    <source>
        <dbReference type="ARBA" id="ARBA00022475"/>
    </source>
</evidence>
<feature type="transmembrane region" description="Helical" evidence="8">
    <location>
        <begin position="273"/>
        <end position="290"/>
    </location>
</feature>
<feature type="transmembrane region" description="Helical" evidence="8">
    <location>
        <begin position="197"/>
        <end position="216"/>
    </location>
</feature>
<keyword evidence="6 8" id="KW-1133">Transmembrane helix</keyword>
<feature type="transmembrane region" description="Helical" evidence="8">
    <location>
        <begin position="75"/>
        <end position="97"/>
    </location>
</feature>
<feature type="transmembrane region" description="Helical" evidence="8">
    <location>
        <begin position="104"/>
        <end position="126"/>
    </location>
</feature>
<dbReference type="Pfam" id="PF13231">
    <property type="entry name" value="PMT_2"/>
    <property type="match status" value="1"/>
</dbReference>
<evidence type="ECO:0000313" key="11">
    <source>
        <dbReference type="Proteomes" id="UP001501436"/>
    </source>
</evidence>
<sequence length="517" mass="58253">MIYRNKRAEYHKFVLIFVLVKVALNLLAISNFGFHRDELLHLSLADHLDWGFKEVPPFIALLAKISLGLFGDSVFASRLFTTIASGIIIWLTGMITIELGGRKFAIAIACLSMIFAPAFAASGYLFQPVVFDQLWWVLAAWCMVRYVNTSSTLFLYGFGLTTGVGMLTKYTMAFFAAALVISVLISRQRKVLFTKHTLGAAMLALVVFLPNLIWQWQHNFPVLQHMSELRETQLEYIKAGDFIAQQLMVNGIALFVWLTGFAFLLVSFKLRKYQFLAFAYILIFIFLLQMNGKNYYLFGAYPMLFAAGGCGFDRLFKTAGNPLRAVAIIVVTLPNLLLLPTVLPVLPLHQTVRAISFTKNLMPGLSFLTRWEDQQQHATTQDYADMLGWDEMAGLTAKAYHGLSDQAKAQTRIFAENYGQAGAINVFGKRLNLPQVVSLSSSFSLWAPDSLVPKYLIYIAEDDEGVKELQPFIERYVKIGSVNNALSREKGTGVYILYNPLPSLNQRYKKELAELRK</sequence>
<keyword evidence="4" id="KW-0808">Transferase</keyword>
<evidence type="ECO:0000256" key="3">
    <source>
        <dbReference type="ARBA" id="ARBA00022676"/>
    </source>
</evidence>
<keyword evidence="5 8" id="KW-0812">Transmembrane</keyword>
<organism evidence="10 11">
    <name type="scientific">Mucilaginibacter defluvii</name>
    <dbReference type="NCBI Taxonomy" id="1196019"/>
    <lineage>
        <taxon>Bacteria</taxon>
        <taxon>Pseudomonadati</taxon>
        <taxon>Bacteroidota</taxon>
        <taxon>Sphingobacteriia</taxon>
        <taxon>Sphingobacteriales</taxon>
        <taxon>Sphingobacteriaceae</taxon>
        <taxon>Mucilaginibacter</taxon>
    </lineage>
</organism>
<feature type="transmembrane region" description="Helical" evidence="8">
    <location>
        <begin position="12"/>
        <end position="34"/>
    </location>
</feature>
<accession>A0ABP9FVN9</accession>
<reference evidence="11" key="1">
    <citation type="journal article" date="2019" name="Int. J. Syst. Evol. Microbiol.">
        <title>The Global Catalogue of Microorganisms (GCM) 10K type strain sequencing project: providing services to taxonomists for standard genome sequencing and annotation.</title>
        <authorList>
            <consortium name="The Broad Institute Genomics Platform"/>
            <consortium name="The Broad Institute Genome Sequencing Center for Infectious Disease"/>
            <person name="Wu L."/>
            <person name="Ma J."/>
        </authorList>
    </citation>
    <scope>NUCLEOTIDE SEQUENCE [LARGE SCALE GENOMIC DNA]</scope>
    <source>
        <strain evidence="11">JCM 18283</strain>
    </source>
</reference>
<feature type="transmembrane region" description="Helical" evidence="8">
    <location>
        <begin position="323"/>
        <end position="346"/>
    </location>
</feature>
<feature type="transmembrane region" description="Helical" evidence="8">
    <location>
        <begin position="296"/>
        <end position="316"/>
    </location>
</feature>
<evidence type="ECO:0000256" key="7">
    <source>
        <dbReference type="ARBA" id="ARBA00023136"/>
    </source>
</evidence>
<feature type="transmembrane region" description="Helical" evidence="8">
    <location>
        <begin position="153"/>
        <end position="185"/>
    </location>
</feature>
<dbReference type="RefSeq" id="WP_345330124.1">
    <property type="nucleotide sequence ID" value="NZ_BAABJI010000002.1"/>
</dbReference>
<feature type="domain" description="Glycosyltransferase RgtA/B/C/D-like" evidence="9">
    <location>
        <begin position="55"/>
        <end position="214"/>
    </location>
</feature>
<keyword evidence="7 8" id="KW-0472">Membrane</keyword>
<dbReference type="PANTHER" id="PTHR33908">
    <property type="entry name" value="MANNOSYLTRANSFERASE YKCB-RELATED"/>
    <property type="match status" value="1"/>
</dbReference>
<evidence type="ECO:0000256" key="6">
    <source>
        <dbReference type="ARBA" id="ARBA00022989"/>
    </source>
</evidence>
<keyword evidence="3" id="KW-0328">Glycosyltransferase</keyword>
<keyword evidence="11" id="KW-1185">Reference proteome</keyword>
<comment type="subcellular location">
    <subcellularLocation>
        <location evidence="1">Cell membrane</location>
        <topology evidence="1">Multi-pass membrane protein</topology>
    </subcellularLocation>
</comment>
<protein>
    <submittedName>
        <fullName evidence="10">Glycosyltransferase family 39 protein</fullName>
    </submittedName>
</protein>
<dbReference type="Proteomes" id="UP001501436">
    <property type="component" value="Unassembled WGS sequence"/>
</dbReference>
<feature type="transmembrane region" description="Helical" evidence="8">
    <location>
        <begin position="247"/>
        <end position="266"/>
    </location>
</feature>
<dbReference type="EMBL" id="BAABJI010000002">
    <property type="protein sequence ID" value="GAA4911211.1"/>
    <property type="molecule type" value="Genomic_DNA"/>
</dbReference>
<dbReference type="InterPro" id="IPR038731">
    <property type="entry name" value="RgtA/B/C-like"/>
</dbReference>
<evidence type="ECO:0000313" key="10">
    <source>
        <dbReference type="EMBL" id="GAA4911211.1"/>
    </source>
</evidence>
<comment type="caution">
    <text evidence="10">The sequence shown here is derived from an EMBL/GenBank/DDBJ whole genome shotgun (WGS) entry which is preliminary data.</text>
</comment>
<gene>
    <name evidence="10" type="ORF">GCM10023313_12660</name>
</gene>
<evidence type="ECO:0000259" key="9">
    <source>
        <dbReference type="Pfam" id="PF13231"/>
    </source>
</evidence>
<name>A0ABP9FVN9_9SPHI</name>
<proteinExistence type="predicted"/>
<evidence type="ECO:0000256" key="1">
    <source>
        <dbReference type="ARBA" id="ARBA00004651"/>
    </source>
</evidence>
<dbReference type="InterPro" id="IPR050297">
    <property type="entry name" value="LipidA_mod_glycosyltrf_83"/>
</dbReference>
<evidence type="ECO:0000256" key="8">
    <source>
        <dbReference type="SAM" id="Phobius"/>
    </source>
</evidence>
<evidence type="ECO:0000256" key="4">
    <source>
        <dbReference type="ARBA" id="ARBA00022679"/>
    </source>
</evidence>